<protein>
    <submittedName>
        <fullName evidence="2">Glutaredoxin family protein</fullName>
    </submittedName>
</protein>
<feature type="domain" description="Glutaredoxin" evidence="1">
    <location>
        <begin position="15"/>
        <end position="76"/>
    </location>
</feature>
<proteinExistence type="predicted"/>
<sequence>MKIERVEGNKKDHKVFVYALSTCGWCAQTKKFLKNSGIEFEFVDVDRCNKQDLEKIKQEITAMDRPLSFPLIIIDNGSVKITGFREDELKKALGL</sequence>
<evidence type="ECO:0000313" key="2">
    <source>
        <dbReference type="EMBL" id="HFK20507.1"/>
    </source>
</evidence>
<dbReference type="Gene3D" id="3.40.30.10">
    <property type="entry name" value="Glutaredoxin"/>
    <property type="match status" value="1"/>
</dbReference>
<name>A0A7C3FAH7_9CREN</name>
<reference evidence="2" key="1">
    <citation type="journal article" date="2020" name="mSystems">
        <title>Genome- and Community-Level Interaction Insights into Carbon Utilization and Element Cycling Functions of Hydrothermarchaeota in Hydrothermal Sediment.</title>
        <authorList>
            <person name="Zhou Z."/>
            <person name="Liu Y."/>
            <person name="Xu W."/>
            <person name="Pan J."/>
            <person name="Luo Z.H."/>
            <person name="Li M."/>
        </authorList>
    </citation>
    <scope>NUCLEOTIDE SEQUENCE [LARGE SCALE GENOMIC DNA]</scope>
    <source>
        <strain evidence="2">SpSt-468</strain>
    </source>
</reference>
<dbReference type="InterPro" id="IPR002109">
    <property type="entry name" value="Glutaredoxin"/>
</dbReference>
<accession>A0A7C3FAH7</accession>
<dbReference type="InterPro" id="IPR036249">
    <property type="entry name" value="Thioredoxin-like_sf"/>
</dbReference>
<organism evidence="2">
    <name type="scientific">Candidatus Methanomethylicus mesodigestus</name>
    <dbReference type="NCBI Taxonomy" id="1867258"/>
    <lineage>
        <taxon>Archaea</taxon>
        <taxon>Thermoproteota</taxon>
        <taxon>Methanosuratincolia</taxon>
        <taxon>Candidatus Methanomethylicales</taxon>
        <taxon>Candidatus Methanomethylicaceae</taxon>
        <taxon>Candidatus Methanomethylicus</taxon>
    </lineage>
</organism>
<gene>
    <name evidence="2" type="ORF">ENS19_04410</name>
</gene>
<comment type="caution">
    <text evidence="2">The sequence shown here is derived from an EMBL/GenBank/DDBJ whole genome shotgun (WGS) entry which is preliminary data.</text>
</comment>
<dbReference type="AlphaFoldDB" id="A0A7C3FAH7"/>
<evidence type="ECO:0000259" key="1">
    <source>
        <dbReference type="Pfam" id="PF00462"/>
    </source>
</evidence>
<dbReference type="SUPFAM" id="SSF52833">
    <property type="entry name" value="Thioredoxin-like"/>
    <property type="match status" value="1"/>
</dbReference>
<dbReference type="EMBL" id="DSTX01000007">
    <property type="protein sequence ID" value="HFK20507.1"/>
    <property type="molecule type" value="Genomic_DNA"/>
</dbReference>
<dbReference type="PROSITE" id="PS51354">
    <property type="entry name" value="GLUTAREDOXIN_2"/>
    <property type="match status" value="1"/>
</dbReference>
<dbReference type="Pfam" id="PF00462">
    <property type="entry name" value="Glutaredoxin"/>
    <property type="match status" value="1"/>
</dbReference>
<dbReference type="CDD" id="cd02976">
    <property type="entry name" value="NrdH"/>
    <property type="match status" value="1"/>
</dbReference>